<dbReference type="PANTHER" id="PTHR15237">
    <property type="entry name" value="DNA REPAIR PROTEIN RAD9"/>
    <property type="match status" value="1"/>
</dbReference>
<evidence type="ECO:0008006" key="3">
    <source>
        <dbReference type="Google" id="ProtNLM"/>
    </source>
</evidence>
<proteinExistence type="predicted"/>
<dbReference type="InterPro" id="IPR046938">
    <property type="entry name" value="DNA_clamp_sf"/>
</dbReference>
<dbReference type="GO" id="GO:0006281">
    <property type="term" value="P:DNA repair"/>
    <property type="evidence" value="ECO:0007669"/>
    <property type="project" value="TreeGrafter"/>
</dbReference>
<dbReference type="Proteomes" id="UP001107558">
    <property type="component" value="Chromosome 2"/>
</dbReference>
<dbReference type="Pfam" id="PF04139">
    <property type="entry name" value="Rad9"/>
    <property type="match status" value="1"/>
</dbReference>
<dbReference type="GO" id="GO:0071479">
    <property type="term" value="P:cellular response to ionizing radiation"/>
    <property type="evidence" value="ECO:0007669"/>
    <property type="project" value="TreeGrafter"/>
</dbReference>
<gene>
    <name evidence="1" type="ORF">PVAND_005462</name>
</gene>
<sequence length="533" mass="61698">MRLIIIKEDLIEFAKVIKFLARSSHEIYMILGQNSMTLKAIDQTETMIIYAKFKNSFFHEYQYDYIKKENWPDPECNPNIFFISAKYLSVALKQYKNFTKCTFSFNNDKQMEKLIIELVHNSGCLVTKQMNLFDILDYSKAETTKYCITDVVKNVYFIPSLIHKYVDNMKKEMDEIKLVFSKTAFHIQNSDIDEDKYFKFNIKIDPSEFITYNIVSDDETSFVIRSNLFFRMIDFAKSLNDTKLNIYFTKTSEPISTVLEMPRFTINAVQATINREGGKYCRKKGTKVTKHAKIFSMSDSLRSILLEDFNFSDVSQLEKLIDENSQVEKLIDENNQAELPIHSSSKFQFKVPAAPLSARSTNVSTTSNSLSNWSMPGTSVSNLNILNQHEFLLNSNMQKTNQNAYNNNNNNNMKHSGDFQENIQNLSNIDNEPIINKPLNITNRASEEQENFATIVDDEIIMGSFMLNSQQSRQNFNTLINTPLNESVFFKTNKPSATSTQQHNFRSNALKSTKFRIPKDLENFCTLSDEEDD</sequence>
<dbReference type="GO" id="GO:0031573">
    <property type="term" value="P:mitotic intra-S DNA damage checkpoint signaling"/>
    <property type="evidence" value="ECO:0007669"/>
    <property type="project" value="TreeGrafter"/>
</dbReference>
<dbReference type="PANTHER" id="PTHR15237:SF0">
    <property type="entry name" value="CELL CYCLE CHECKPOINT CONTROL PROTEIN"/>
    <property type="match status" value="1"/>
</dbReference>
<dbReference type="GO" id="GO:0000076">
    <property type="term" value="P:DNA replication checkpoint signaling"/>
    <property type="evidence" value="ECO:0007669"/>
    <property type="project" value="TreeGrafter"/>
</dbReference>
<comment type="caution">
    <text evidence="1">The sequence shown here is derived from an EMBL/GenBank/DDBJ whole genome shotgun (WGS) entry which is preliminary data.</text>
</comment>
<dbReference type="AlphaFoldDB" id="A0A9J6C0Y4"/>
<dbReference type="OrthoDB" id="60092at2759"/>
<evidence type="ECO:0000313" key="2">
    <source>
        <dbReference type="Proteomes" id="UP001107558"/>
    </source>
</evidence>
<organism evidence="1 2">
    <name type="scientific">Polypedilum vanderplanki</name>
    <name type="common">Sleeping chironomid midge</name>
    <dbReference type="NCBI Taxonomy" id="319348"/>
    <lineage>
        <taxon>Eukaryota</taxon>
        <taxon>Metazoa</taxon>
        <taxon>Ecdysozoa</taxon>
        <taxon>Arthropoda</taxon>
        <taxon>Hexapoda</taxon>
        <taxon>Insecta</taxon>
        <taxon>Pterygota</taxon>
        <taxon>Neoptera</taxon>
        <taxon>Endopterygota</taxon>
        <taxon>Diptera</taxon>
        <taxon>Nematocera</taxon>
        <taxon>Chironomoidea</taxon>
        <taxon>Chironomidae</taxon>
        <taxon>Chironominae</taxon>
        <taxon>Polypedilum</taxon>
        <taxon>Polypedilum</taxon>
    </lineage>
</organism>
<dbReference type="Gene3D" id="3.70.10.10">
    <property type="match status" value="1"/>
</dbReference>
<dbReference type="InterPro" id="IPR007268">
    <property type="entry name" value="Rad9/Ddc1"/>
</dbReference>
<protein>
    <recommendedName>
        <fullName evidence="3">DNA repair protein rad9</fullName>
    </recommendedName>
</protein>
<accession>A0A9J6C0Y4</accession>
<keyword evidence="2" id="KW-1185">Reference proteome</keyword>
<name>A0A9J6C0Y4_POLVA</name>
<evidence type="ECO:0000313" key="1">
    <source>
        <dbReference type="EMBL" id="KAG5675568.1"/>
    </source>
</evidence>
<dbReference type="EMBL" id="JADBJN010000002">
    <property type="protein sequence ID" value="KAG5675568.1"/>
    <property type="molecule type" value="Genomic_DNA"/>
</dbReference>
<reference evidence="1" key="1">
    <citation type="submission" date="2021-03" db="EMBL/GenBank/DDBJ databases">
        <title>Chromosome level genome of the anhydrobiotic midge Polypedilum vanderplanki.</title>
        <authorList>
            <person name="Yoshida Y."/>
            <person name="Kikawada T."/>
            <person name="Gusev O."/>
        </authorList>
    </citation>
    <scope>NUCLEOTIDE SEQUENCE</scope>
    <source>
        <strain evidence="1">NIAS01</strain>
        <tissue evidence="1">Whole body or cell culture</tissue>
    </source>
</reference>
<dbReference type="GO" id="GO:0030896">
    <property type="term" value="C:checkpoint clamp complex"/>
    <property type="evidence" value="ECO:0007669"/>
    <property type="project" value="InterPro"/>
</dbReference>
<dbReference type="SUPFAM" id="SSF55979">
    <property type="entry name" value="DNA clamp"/>
    <property type="match status" value="1"/>
</dbReference>